<evidence type="ECO:0000313" key="2">
    <source>
        <dbReference type="Proteomes" id="UP000823617"/>
    </source>
</evidence>
<name>A0A9D9N1D4_9BACT</name>
<reference evidence="1" key="2">
    <citation type="journal article" date="2021" name="PeerJ">
        <title>Extensive microbial diversity within the chicken gut microbiome revealed by metagenomics and culture.</title>
        <authorList>
            <person name="Gilroy R."/>
            <person name="Ravi A."/>
            <person name="Getino M."/>
            <person name="Pursley I."/>
            <person name="Horton D.L."/>
            <person name="Alikhan N.F."/>
            <person name="Baker D."/>
            <person name="Gharbi K."/>
            <person name="Hall N."/>
            <person name="Watson M."/>
            <person name="Adriaenssens E.M."/>
            <person name="Foster-Nyarko E."/>
            <person name="Jarju S."/>
            <person name="Secka A."/>
            <person name="Antonio M."/>
            <person name="Oren A."/>
            <person name="Chaudhuri R.R."/>
            <person name="La Ragione R."/>
            <person name="Hildebrand F."/>
            <person name="Pallen M.J."/>
        </authorList>
    </citation>
    <scope>NUCLEOTIDE SEQUENCE</scope>
    <source>
        <strain evidence="1">B1-3475</strain>
    </source>
</reference>
<evidence type="ECO:0000313" key="1">
    <source>
        <dbReference type="EMBL" id="MBO8456588.1"/>
    </source>
</evidence>
<dbReference type="EMBL" id="JADIMK010000102">
    <property type="protein sequence ID" value="MBO8456588.1"/>
    <property type="molecule type" value="Genomic_DNA"/>
</dbReference>
<protein>
    <submittedName>
        <fullName evidence="1">Uncharacterized protein</fullName>
    </submittedName>
</protein>
<reference evidence="1" key="1">
    <citation type="submission" date="2020-10" db="EMBL/GenBank/DDBJ databases">
        <authorList>
            <person name="Gilroy R."/>
        </authorList>
    </citation>
    <scope>NUCLEOTIDE SEQUENCE</scope>
    <source>
        <strain evidence="1">B1-3475</strain>
    </source>
</reference>
<dbReference type="AlphaFoldDB" id="A0A9D9N1D4"/>
<dbReference type="Proteomes" id="UP000823617">
    <property type="component" value="Unassembled WGS sequence"/>
</dbReference>
<proteinExistence type="predicted"/>
<sequence length="752" mass="85584">MLILTTVLLVSGFSAFGQDDFTVRGRILDMIAQKPFAPAEVRIMTFESPEKAEAARKSIENGEYVFPLRDFIPESNGYYETAIPEGGAILVTITGVDGVFQENVRGRERIDFNIIPNLIDIGVVTADAGSDKLIDMTKTGVINGNTVSPLYYGIVPKQFSRPNTRFILQPVVYDEATNDTLALLKPVVFDGSEYHLTQDRMLGFEASTRDPLDKYVDTLKSMDDSLVFFYWSENVKLKDPDKHIYIKGGVAITDYNVTLYQDTVLMMSARVRRPMRFLDMSFADYSLDPEKYRETPRRELYKEGGNISMTFLVNSARLDEKDSTNAISMKKLQDDLLSVVRSEGSKLTEFHIKGISSPDGSYASNKRLSVRRMDYALSVIASVLPAKVRDNLFMTKSAEVATWGAVADLLEADSLETEAAAIREIVDKYPGEHDVQGRYIRRLPFYKKTVTAYLPKLRSVEYEYNYEIFRALTPGEILDRYENDENYRSGKSEFELYEFWHLFQLVKDEDELDSLYQRAYDFSNRKYGKPWALAANNLAQSKIRHGIADTTLLLPLIDKSLGKVNVSRLSADGSSYEIINPDAVVANQIIMYLMAGAYDRTDSLMAILPERYGELKAAVLCFKGYYGEGDEESEKNFSIMADSSPRNRVVMYLARDTKKYNELAKEAVENLPPEDALTEYLKAIISCRYYTENFKDPIMSMYYEDEAIAHLLNAIHKDPEYLEIAEYDGDIPDELFKRFENTLEEKQSSDDI</sequence>
<accession>A0A9D9N1D4</accession>
<organism evidence="1 2">
    <name type="scientific">Candidatus Cryptobacteroides intestinigallinarum</name>
    <dbReference type="NCBI Taxonomy" id="2840767"/>
    <lineage>
        <taxon>Bacteria</taxon>
        <taxon>Pseudomonadati</taxon>
        <taxon>Bacteroidota</taxon>
        <taxon>Bacteroidia</taxon>
        <taxon>Bacteroidales</taxon>
        <taxon>Candidatus Cryptobacteroides</taxon>
    </lineage>
</organism>
<gene>
    <name evidence="1" type="ORF">IAC08_09355</name>
</gene>
<comment type="caution">
    <text evidence="1">The sequence shown here is derived from an EMBL/GenBank/DDBJ whole genome shotgun (WGS) entry which is preliminary data.</text>
</comment>